<name>D1PK31_9FIRM</name>
<dbReference type="SUPFAM" id="SSF53448">
    <property type="entry name" value="Nucleotide-diphospho-sugar transferases"/>
    <property type="match status" value="1"/>
</dbReference>
<dbReference type="eggNOG" id="COG1216">
    <property type="taxonomic scope" value="Bacteria"/>
</dbReference>
<dbReference type="Gene3D" id="3.90.550.10">
    <property type="entry name" value="Spore Coat Polysaccharide Biosynthesis Protein SpsA, Chain A"/>
    <property type="match status" value="1"/>
</dbReference>
<dbReference type="PANTHER" id="PTHR33604">
    <property type="entry name" value="OSJNBA0004B13.7 PROTEIN"/>
    <property type="match status" value="1"/>
</dbReference>
<dbReference type="PANTHER" id="PTHR33604:SF3">
    <property type="entry name" value="OSJNBA0004B13.7 PROTEIN"/>
    <property type="match status" value="1"/>
</dbReference>
<keyword evidence="2" id="KW-1185">Reference proteome</keyword>
<evidence type="ECO:0000313" key="2">
    <source>
        <dbReference type="Proteomes" id="UP000003438"/>
    </source>
</evidence>
<dbReference type="Proteomes" id="UP000003438">
    <property type="component" value="Unassembled WGS sequence"/>
</dbReference>
<dbReference type="AlphaFoldDB" id="D1PK31"/>
<accession>D1PK31</accession>
<protein>
    <submittedName>
        <fullName evidence="1">Uncharacterized protein</fullName>
    </submittedName>
</protein>
<dbReference type="STRING" id="411471.SUBVAR_04751"/>
<dbReference type="InterPro" id="IPR029044">
    <property type="entry name" value="Nucleotide-diphossugar_trans"/>
</dbReference>
<evidence type="ECO:0000313" key="1">
    <source>
        <dbReference type="EMBL" id="EFB77129.1"/>
    </source>
</evidence>
<gene>
    <name evidence="1" type="ORF">SUBVAR_04751</name>
</gene>
<organism evidence="1 2">
    <name type="scientific">Subdoligranulum variabile DSM 15176</name>
    <dbReference type="NCBI Taxonomy" id="411471"/>
    <lineage>
        <taxon>Bacteria</taxon>
        <taxon>Bacillati</taxon>
        <taxon>Bacillota</taxon>
        <taxon>Clostridia</taxon>
        <taxon>Eubacteriales</taxon>
        <taxon>Oscillospiraceae</taxon>
        <taxon>Subdoligranulum</taxon>
    </lineage>
</organism>
<comment type="caution">
    <text evidence="1">The sequence shown here is derived from an EMBL/GenBank/DDBJ whole genome shotgun (WGS) entry which is preliminary data.</text>
</comment>
<dbReference type="EMBL" id="ACBY02000014">
    <property type="protein sequence ID" value="EFB77129.1"/>
    <property type="molecule type" value="Genomic_DNA"/>
</dbReference>
<reference evidence="1" key="1">
    <citation type="submission" date="2009-12" db="EMBL/GenBank/DDBJ databases">
        <authorList>
            <person name="Weinstock G."/>
            <person name="Sodergren E."/>
            <person name="Clifton S."/>
            <person name="Fulton L."/>
            <person name="Fulton B."/>
            <person name="Courtney L."/>
            <person name="Fronick C."/>
            <person name="Harrison M."/>
            <person name="Strong C."/>
            <person name="Farmer C."/>
            <person name="Delahaunty K."/>
            <person name="Markovic C."/>
            <person name="Hall O."/>
            <person name="Minx P."/>
            <person name="Tomlinson C."/>
            <person name="Mitreva M."/>
            <person name="Nelson J."/>
            <person name="Hou S."/>
            <person name="Wollam A."/>
            <person name="Pepin K.H."/>
            <person name="Johnson M."/>
            <person name="Bhonagiri V."/>
            <person name="Nash W.E."/>
            <person name="Warren W."/>
            <person name="Chinwalla A."/>
            <person name="Mardis E.R."/>
            <person name="Wilson R.K."/>
        </authorList>
    </citation>
    <scope>NUCLEOTIDE SEQUENCE [LARGE SCALE GENOMIC DNA]</scope>
    <source>
        <strain evidence="1">DSM 15176</strain>
    </source>
</reference>
<proteinExistence type="predicted"/>
<sequence length="355" mass="42206">MGDTVDLIISIDNSGTNIVEMYANTVVWEYGEKIIRTFPERQGLRNHILQCGDYTEDYSAIAVFEDDIFVSPDFYNYMKQAVGFYKDDESIAGISLYNHMFCENCQRPFLAQKGNFDNYFLKYAQSWGQIWMTKQWRQFRQWYKNNDGDIISSDKIPEYLRRWPNTSWLKYHIEYCILENKYFVYPYDSLSTNFVELGQHCKIPSSVYQVPMLYGHKERYNFCRFGAEDGVYYDAFFEREIGIDRLKISKDDVIFDINGVRKIDSQKRYLVSSQQLGYKILEQYGYKLRPAEMNVLLGISGKSIYLYDTKERAENKFCDTTLEQWYYDTKVESLRYAGGMVLKMIKNKLKEKIMR</sequence>
<dbReference type="HOGENOM" id="CLU_732858_0_0_9"/>